<dbReference type="GeneID" id="27322992"/>
<dbReference type="Pfam" id="PF01126">
    <property type="entry name" value="Heme_oxygenase"/>
    <property type="match status" value="1"/>
</dbReference>
<dbReference type="InterPro" id="IPR016053">
    <property type="entry name" value="Haem_Oase-like"/>
</dbReference>
<dbReference type="SUPFAM" id="SSF48613">
    <property type="entry name" value="Heme oxygenase-like"/>
    <property type="match status" value="1"/>
</dbReference>
<evidence type="ECO:0000256" key="1">
    <source>
        <dbReference type="ARBA" id="ARBA00022617"/>
    </source>
</evidence>
<organism evidence="4 5">
    <name type="scientific">Exophiala mesophila</name>
    <name type="common">Black yeast-like fungus</name>
    <dbReference type="NCBI Taxonomy" id="212818"/>
    <lineage>
        <taxon>Eukaryota</taxon>
        <taxon>Fungi</taxon>
        <taxon>Dikarya</taxon>
        <taxon>Ascomycota</taxon>
        <taxon>Pezizomycotina</taxon>
        <taxon>Eurotiomycetes</taxon>
        <taxon>Chaetothyriomycetidae</taxon>
        <taxon>Chaetothyriales</taxon>
        <taxon>Herpotrichiellaceae</taxon>
        <taxon>Exophiala</taxon>
    </lineage>
</organism>
<gene>
    <name evidence="4" type="ORF">PV10_05147</name>
</gene>
<keyword evidence="1" id="KW-0349">Heme</keyword>
<dbReference type="STRING" id="212818.A0A0D1WX70"/>
<keyword evidence="2" id="KW-0479">Metal-binding</keyword>
<accession>A0A0D1WX70</accession>
<proteinExistence type="predicted"/>
<evidence type="ECO:0008006" key="6">
    <source>
        <dbReference type="Google" id="ProtNLM"/>
    </source>
</evidence>
<dbReference type="Gene3D" id="1.20.910.10">
    <property type="entry name" value="Heme oxygenase-like"/>
    <property type="match status" value="1"/>
</dbReference>
<dbReference type="OrthoDB" id="652091at2759"/>
<dbReference type="RefSeq" id="XP_016225554.1">
    <property type="nucleotide sequence ID" value="XM_016369766.1"/>
</dbReference>
<dbReference type="CDD" id="cd19165">
    <property type="entry name" value="HemeO"/>
    <property type="match status" value="1"/>
</dbReference>
<keyword evidence="5" id="KW-1185">Reference proteome</keyword>
<evidence type="ECO:0000313" key="5">
    <source>
        <dbReference type="Proteomes" id="UP000054302"/>
    </source>
</evidence>
<sequence>MSTDKDAATRPALPVQLHAATRDKHHALNVDVLAHLPQSLPPIASNSLPYATGMVVFGQVYFAFEDQMQETLRRDETPETTRDIYQHIFFPRLLRTARLRADIDALKSKFGPHTEEGLISLGEQSKRFYDQVRRTLNDKPHVILAYAWTMYLALFNGGRWIRKQLATPGYDFWQGDSALSFWDFNDGDNTESDEALKLAFKDGFSTAADFLSDEEKDDVIEGSKALFDLCREMIAFLDTVTKTHESLRPFDARPVAQSWWPSYTMVGNSIVAPVWNNIASGVSSIRQTAASAWVRKEVSSE</sequence>
<dbReference type="InterPro" id="IPR002051">
    <property type="entry name" value="Haem_Oase"/>
</dbReference>
<evidence type="ECO:0000313" key="4">
    <source>
        <dbReference type="EMBL" id="KIV93980.1"/>
    </source>
</evidence>
<dbReference type="AlphaFoldDB" id="A0A0D1WX70"/>
<dbReference type="VEuPathDB" id="FungiDB:PV10_05147"/>
<dbReference type="GO" id="GO:0004392">
    <property type="term" value="F:heme oxygenase (decyclizing) activity"/>
    <property type="evidence" value="ECO:0007669"/>
    <property type="project" value="InterPro"/>
</dbReference>
<reference evidence="4 5" key="1">
    <citation type="submission" date="2015-01" db="EMBL/GenBank/DDBJ databases">
        <title>The Genome Sequence of Exophiala mesophila CBS40295.</title>
        <authorList>
            <consortium name="The Broad Institute Genomics Platform"/>
            <person name="Cuomo C."/>
            <person name="de Hoog S."/>
            <person name="Gorbushina A."/>
            <person name="Stielow B."/>
            <person name="Teixiera M."/>
            <person name="Abouelleil A."/>
            <person name="Chapman S.B."/>
            <person name="Priest M."/>
            <person name="Young S.K."/>
            <person name="Wortman J."/>
            <person name="Nusbaum C."/>
            <person name="Birren B."/>
        </authorList>
    </citation>
    <scope>NUCLEOTIDE SEQUENCE [LARGE SCALE GENOMIC DNA]</scope>
    <source>
        <strain evidence="4 5">CBS 40295</strain>
    </source>
</reference>
<dbReference type="Proteomes" id="UP000054302">
    <property type="component" value="Unassembled WGS sequence"/>
</dbReference>
<dbReference type="GO" id="GO:0006788">
    <property type="term" value="P:heme oxidation"/>
    <property type="evidence" value="ECO:0007669"/>
    <property type="project" value="InterPro"/>
</dbReference>
<dbReference type="PANTHER" id="PTHR10720:SF0">
    <property type="entry name" value="HEME OXYGENASE"/>
    <property type="match status" value="1"/>
</dbReference>
<dbReference type="PANTHER" id="PTHR10720">
    <property type="entry name" value="HEME OXYGENASE"/>
    <property type="match status" value="1"/>
</dbReference>
<dbReference type="OMA" id="CELITLQ"/>
<dbReference type="HOGENOM" id="CLU_038284_0_0_1"/>
<dbReference type="EMBL" id="KN847522">
    <property type="protein sequence ID" value="KIV93980.1"/>
    <property type="molecule type" value="Genomic_DNA"/>
</dbReference>
<dbReference type="GO" id="GO:0046872">
    <property type="term" value="F:metal ion binding"/>
    <property type="evidence" value="ECO:0007669"/>
    <property type="project" value="UniProtKB-KW"/>
</dbReference>
<name>A0A0D1WX70_EXOME</name>
<evidence type="ECO:0000256" key="2">
    <source>
        <dbReference type="ARBA" id="ARBA00022723"/>
    </source>
</evidence>
<dbReference type="InterPro" id="IPR016084">
    <property type="entry name" value="Haem_Oase-like_multi-hlx"/>
</dbReference>
<evidence type="ECO:0000256" key="3">
    <source>
        <dbReference type="ARBA" id="ARBA00023004"/>
    </source>
</evidence>
<keyword evidence="3" id="KW-0408">Iron</keyword>
<protein>
    <recommendedName>
        <fullName evidence="6">Heme oxygenase-like protein</fullName>
    </recommendedName>
</protein>